<dbReference type="Pfam" id="PF05593">
    <property type="entry name" value="RHS_repeat"/>
    <property type="match status" value="3"/>
</dbReference>
<feature type="domain" description="Teneurin-like YD-shell" evidence="3">
    <location>
        <begin position="981"/>
        <end position="1116"/>
    </location>
</feature>
<feature type="domain" description="Teneurin-like YD-shell" evidence="3">
    <location>
        <begin position="757"/>
        <end position="919"/>
    </location>
</feature>
<dbReference type="Proteomes" id="UP000183918">
    <property type="component" value="Unassembled WGS sequence"/>
</dbReference>
<protein>
    <submittedName>
        <fullName evidence="4">YD repeat-containing protein</fullName>
    </submittedName>
</protein>
<dbReference type="PANTHER" id="PTHR32305">
    <property type="match status" value="1"/>
</dbReference>
<dbReference type="InterPro" id="IPR050708">
    <property type="entry name" value="T6SS_VgrG/RHS"/>
</dbReference>
<evidence type="ECO:0000259" key="2">
    <source>
        <dbReference type="Pfam" id="PF20148"/>
    </source>
</evidence>
<evidence type="ECO:0000259" key="3">
    <source>
        <dbReference type="Pfam" id="PF25023"/>
    </source>
</evidence>
<feature type="non-terminal residue" evidence="4">
    <location>
        <position position="1573"/>
    </location>
</feature>
<dbReference type="PANTHER" id="PTHR32305:SF15">
    <property type="entry name" value="PROTEIN RHSA-RELATED"/>
    <property type="match status" value="1"/>
</dbReference>
<accession>A0A1H3MYV9</accession>
<dbReference type="STRING" id="1122142.SAMN02910414_02439"/>
<dbReference type="NCBIfam" id="TIGR01643">
    <property type="entry name" value="YD_repeat_2x"/>
    <property type="match status" value="12"/>
</dbReference>
<name>A0A1H3MYV9_9FIRM</name>
<evidence type="ECO:0000256" key="1">
    <source>
        <dbReference type="ARBA" id="ARBA00022737"/>
    </source>
</evidence>
<dbReference type="InterPro" id="IPR006530">
    <property type="entry name" value="YD"/>
</dbReference>
<organism evidence="4 5">
    <name type="scientific">Lachnobacterium bovis DSM 14045</name>
    <dbReference type="NCBI Taxonomy" id="1122142"/>
    <lineage>
        <taxon>Bacteria</taxon>
        <taxon>Bacillati</taxon>
        <taxon>Bacillota</taxon>
        <taxon>Clostridia</taxon>
        <taxon>Lachnospirales</taxon>
        <taxon>Lachnospiraceae</taxon>
        <taxon>Lachnobacterium</taxon>
    </lineage>
</organism>
<reference evidence="4 5" key="1">
    <citation type="submission" date="2016-10" db="EMBL/GenBank/DDBJ databases">
        <authorList>
            <person name="de Groot N.N."/>
        </authorList>
    </citation>
    <scope>NUCLEOTIDE SEQUENCE [LARGE SCALE GENOMIC DNA]</scope>
    <source>
        <strain evidence="4 5">DSM 14045</strain>
    </source>
</reference>
<dbReference type="InterPro" id="IPR056823">
    <property type="entry name" value="TEN-like_YD-shell"/>
</dbReference>
<gene>
    <name evidence="4" type="ORF">SAMN02910414_02439</name>
</gene>
<dbReference type="eggNOG" id="COG3209">
    <property type="taxonomic scope" value="Bacteria"/>
</dbReference>
<dbReference type="EMBL" id="FNPG01000043">
    <property type="protein sequence ID" value="SDY81673.1"/>
    <property type="molecule type" value="Genomic_DNA"/>
</dbReference>
<keyword evidence="5" id="KW-1185">Reference proteome</keyword>
<dbReference type="Pfam" id="PF20148">
    <property type="entry name" value="DUF6531"/>
    <property type="match status" value="1"/>
</dbReference>
<proteinExistence type="predicted"/>
<keyword evidence="1" id="KW-0677">Repeat</keyword>
<feature type="domain" description="Teneurin-like YD-shell" evidence="3">
    <location>
        <begin position="486"/>
        <end position="604"/>
    </location>
</feature>
<sequence length="1573" mass="177777">MKRVFDKDKITEIIDEDRQIMKKLIDYINNSKKLASDVSNSLQGQGVSEDANISGAVAKINKLSSQDVDDIDTKFYHAKGTLDEIMQTDADYTTKLAELCVAQVSLGKVIDELKSFISTYSLMADKGDFGKAMEAKQKQWTKELKATKRLIDDSLKNIKGASKKTTQFSKDPVNLSSGNFIYQKTDLYYGTDEDDGDLVFSRFYNSINDFEGVLGKDWNTNFEVCLKFEKDEITPDDIDVVVFKEDGQEEKFMPLKDGYYTAGRESTSSLKKIEEDDYEYKYETLAGDVYYFSKEGKLLRQEDLNGVGISFNYAIMNCVRCNLKHLDEDNEHSVEGSDNPTALEPKELLVEVVGDYGQKFTFDYYQDGKLKSVTDELGRSSTYKYTDGYLTEVTRPDGQSFKYTYDVHGKFKTVENPREIVTVDNVYDDKARTTYQTFADGSHMSFDYDDEKKTVTMTERNGAKSIHYHDEFYRNTKNVYPDGEETFSYNSKNLKNRIVDKNGNETRMTYDNRGNVTGIIAPNGSKLNVTYEVHNKPVTVSVNGHTKVKNVYDAKGNVIETTDALGRTMKYSYDKFGRPVKVSLADGSCNEIVYDNRGNIKELIDARGNSTKYEYDVLGRVTKTIDAMNRSNSFKYDTMGNIVEDTNAKGQTRKYEYNHFGKVTKAIDLDGSFISVDYNSLNRPETIIDQLGRKTHLTYDVMWNVSRVTAPDGGKTTYIYNENNRLTRVKDALGNTTRFTYDGMGNCLSAENPNGDKTFYEYDSVGQLVKVEAPDGATMSYEYDLEGNLIKITDAVGNYVIRTYDEVGQLTKEEDSEGAKRIYTYDVMGNLSSVEDERGRVTRYEYVKGTNDISKTIDSEGQVQTYEYNANGNLISVTDFTGYKTSYVYDELDRLVRTEGQNGEKTEYFYDVVDNVTSIKDTKGNETHYEYSLTGQLTKVIDALGNEAVYTYDECDRLVGVSQRGKDKVTGEELLPRNSSYKYDILGQVIETTDALGMTEKFKYNKVGELTERLDKEGYLTKYQYNKSGNVSKITYADGKEVKLSYDALRNLSQVEDWLGITKITNNVNGQATKVVYPDGKEVSYTYGISGEKKSMTYPDGRTLLYDYDKELHLTQVREIERFNEKNHAGKLAHNQGIHGLENLNQTAHQEIYGLTDLDRVAQKIRKIADFTYDHMGRLTGKTLENGTSQAYEYNDRGYLSRLINTDAKGILDDYRYQYDDMFNRTGISKIRRDVSEDNGNYTYGYDAIGRVESVTKDGSLLRKYEYDAFGNRTSLVDFGKNQRESYSYNAMNQLIKKTIEVGPNINSVGLSSKSTSNISSAVNNKSVEKIGFATDKNSIEKILSYAYDKRGNLSQVTENGKIKNTYLYGALNRLEQATDAKGLIARYSYDGLGHRVSRQVGNLSSPQLSGEVRQQLSKQVTQAKVSNMSQVDVAKNLAAGLDPMQQLNTKTQITNPMSRIDYVIDLTKEYRNMLSSTSYEYDLNANEDITANTIGRVPANTPADITASVPANTPINSSTQTFTWADEELVESSTDIAMNMSEKSGADIAAFSDSGYNFQPQNRYTFLNDDLG</sequence>
<dbReference type="Gene3D" id="2.180.10.10">
    <property type="entry name" value="RHS repeat-associated core"/>
    <property type="match status" value="3"/>
</dbReference>
<feature type="domain" description="DUF6531" evidence="2">
    <location>
        <begin position="171"/>
        <end position="252"/>
    </location>
</feature>
<dbReference type="InterPro" id="IPR031325">
    <property type="entry name" value="RHS_repeat"/>
</dbReference>
<evidence type="ECO:0000313" key="5">
    <source>
        <dbReference type="Proteomes" id="UP000183918"/>
    </source>
</evidence>
<evidence type="ECO:0000313" key="4">
    <source>
        <dbReference type="EMBL" id="SDY81673.1"/>
    </source>
</evidence>
<dbReference type="RefSeq" id="WP_074719229.1">
    <property type="nucleotide sequence ID" value="NZ_FNPG01000043.1"/>
</dbReference>
<dbReference type="InterPro" id="IPR045351">
    <property type="entry name" value="DUF6531"/>
</dbReference>
<dbReference type="Pfam" id="PF25023">
    <property type="entry name" value="TEN_YD-shell"/>
    <property type="match status" value="3"/>
</dbReference>